<gene>
    <name evidence="1" type="ORF">L1987_39047</name>
</gene>
<accession>A0ACB9HNF5</accession>
<sequence>MQNSTIRVLEAAPTSSPPSTTTGVPACASCRHQRKKCTQKCVLAPFFPAEKSQDFQAVHRVFGVSNVTKLVKGLSREDGKKAVDSLIWEANCRLNDPVLGPLGEFQRVSDELKYYKSQYQVANIHHNLRQGAVLYNNKSAQPRLIGSWNNGDHNNGNINNGSMMDYINGITGGIDNSRMFNYGSLQSIEKLKQERDQQQGSLIHPQQQMMNDFTQFY</sequence>
<proteinExistence type="predicted"/>
<dbReference type="Proteomes" id="UP001056120">
    <property type="component" value="Linkage Group LG12"/>
</dbReference>
<reference evidence="2" key="1">
    <citation type="journal article" date="2022" name="Mol. Ecol. Resour.">
        <title>The genomes of chicory, endive, great burdock and yacon provide insights into Asteraceae palaeo-polyploidization history and plant inulin production.</title>
        <authorList>
            <person name="Fan W."/>
            <person name="Wang S."/>
            <person name="Wang H."/>
            <person name="Wang A."/>
            <person name="Jiang F."/>
            <person name="Liu H."/>
            <person name="Zhao H."/>
            <person name="Xu D."/>
            <person name="Zhang Y."/>
        </authorList>
    </citation>
    <scope>NUCLEOTIDE SEQUENCE [LARGE SCALE GENOMIC DNA]</scope>
    <source>
        <strain evidence="2">cv. Yunnan</strain>
    </source>
</reference>
<dbReference type="EMBL" id="CM042029">
    <property type="protein sequence ID" value="KAI3796377.1"/>
    <property type="molecule type" value="Genomic_DNA"/>
</dbReference>
<organism evidence="1 2">
    <name type="scientific">Smallanthus sonchifolius</name>
    <dbReference type="NCBI Taxonomy" id="185202"/>
    <lineage>
        <taxon>Eukaryota</taxon>
        <taxon>Viridiplantae</taxon>
        <taxon>Streptophyta</taxon>
        <taxon>Embryophyta</taxon>
        <taxon>Tracheophyta</taxon>
        <taxon>Spermatophyta</taxon>
        <taxon>Magnoliopsida</taxon>
        <taxon>eudicotyledons</taxon>
        <taxon>Gunneridae</taxon>
        <taxon>Pentapetalae</taxon>
        <taxon>asterids</taxon>
        <taxon>campanulids</taxon>
        <taxon>Asterales</taxon>
        <taxon>Asteraceae</taxon>
        <taxon>Asteroideae</taxon>
        <taxon>Heliantheae alliance</taxon>
        <taxon>Millerieae</taxon>
        <taxon>Smallanthus</taxon>
    </lineage>
</organism>
<reference evidence="1 2" key="2">
    <citation type="journal article" date="2022" name="Mol. Ecol. Resour.">
        <title>The genomes of chicory, endive, great burdock and yacon provide insights into Asteraceae paleo-polyploidization history and plant inulin production.</title>
        <authorList>
            <person name="Fan W."/>
            <person name="Wang S."/>
            <person name="Wang H."/>
            <person name="Wang A."/>
            <person name="Jiang F."/>
            <person name="Liu H."/>
            <person name="Zhao H."/>
            <person name="Xu D."/>
            <person name="Zhang Y."/>
        </authorList>
    </citation>
    <scope>NUCLEOTIDE SEQUENCE [LARGE SCALE GENOMIC DNA]</scope>
    <source>
        <strain evidence="2">cv. Yunnan</strain>
        <tissue evidence="1">Leaves</tissue>
    </source>
</reference>
<evidence type="ECO:0000313" key="1">
    <source>
        <dbReference type="EMBL" id="KAI3796377.1"/>
    </source>
</evidence>
<protein>
    <submittedName>
        <fullName evidence="1">Uncharacterized protein</fullName>
    </submittedName>
</protein>
<evidence type="ECO:0000313" key="2">
    <source>
        <dbReference type="Proteomes" id="UP001056120"/>
    </source>
</evidence>
<comment type="caution">
    <text evidence="1">The sequence shown here is derived from an EMBL/GenBank/DDBJ whole genome shotgun (WGS) entry which is preliminary data.</text>
</comment>
<keyword evidence="2" id="KW-1185">Reference proteome</keyword>
<name>A0ACB9HNF5_9ASTR</name>